<evidence type="ECO:0000256" key="8">
    <source>
        <dbReference type="SAM" id="Phobius"/>
    </source>
</evidence>
<sequence>MKRLTVMVVKGGSWALMTVFAVLTALNAWVILSTRDQITQDALECPHAPVGVVFGTSYGLKGGGSNPHFHARIDTAAQLLRLGTVDHLLLSGDNRTRYYNEPRYMWRALHAQHVPAHSMTMDFAGFSTFETVYRAHSVFRVSKAVLITQDWHLPRALFIANHLGLDAYGCVAEANRPRLDASMRVREWLARAATVGDLFLWHRVPHFLGPALPIESTDN</sequence>
<evidence type="ECO:0000313" key="10">
    <source>
        <dbReference type="EMBL" id="MDR5896942.1"/>
    </source>
</evidence>
<evidence type="ECO:0000256" key="1">
    <source>
        <dbReference type="ARBA" id="ARBA00004377"/>
    </source>
</evidence>
<dbReference type="Pfam" id="PF02698">
    <property type="entry name" value="DUF218"/>
    <property type="match status" value="1"/>
</dbReference>
<keyword evidence="5 8" id="KW-1133">Transmembrane helix</keyword>
<protein>
    <submittedName>
        <fullName evidence="10">ElyC/SanA/YdcF family protein</fullName>
    </submittedName>
</protein>
<evidence type="ECO:0000256" key="7">
    <source>
        <dbReference type="ARBA" id="ARBA00037355"/>
    </source>
</evidence>
<dbReference type="PANTHER" id="PTHR30336:SF0">
    <property type="entry name" value="PROTEIN SANA"/>
    <property type="match status" value="1"/>
</dbReference>
<dbReference type="InterPro" id="IPR051599">
    <property type="entry name" value="Cell_Envelope_Assoc"/>
</dbReference>
<evidence type="ECO:0000259" key="9">
    <source>
        <dbReference type="Pfam" id="PF02698"/>
    </source>
</evidence>
<dbReference type="Proteomes" id="UP001269375">
    <property type="component" value="Unassembled WGS sequence"/>
</dbReference>
<comment type="subcellular location">
    <subcellularLocation>
        <location evidence="1">Cell inner membrane</location>
        <topology evidence="1">Single-pass membrane protein</topology>
    </subcellularLocation>
</comment>
<keyword evidence="2" id="KW-1003">Cell membrane</keyword>
<accession>A0ABU1GZL1</accession>
<evidence type="ECO:0000256" key="6">
    <source>
        <dbReference type="ARBA" id="ARBA00023136"/>
    </source>
</evidence>
<feature type="transmembrane region" description="Helical" evidence="8">
    <location>
        <begin position="12"/>
        <end position="32"/>
    </location>
</feature>
<keyword evidence="4 8" id="KW-0812">Transmembrane</keyword>
<evidence type="ECO:0000256" key="3">
    <source>
        <dbReference type="ARBA" id="ARBA00022519"/>
    </source>
</evidence>
<dbReference type="PANTHER" id="PTHR30336">
    <property type="entry name" value="INNER MEMBRANE PROTEIN, PROBABLE PERMEASE"/>
    <property type="match status" value="1"/>
</dbReference>
<gene>
    <name evidence="10" type="ORF">QC825_12770</name>
</gene>
<reference evidence="10 11" key="1">
    <citation type="submission" date="2023-04" db="EMBL/GenBank/DDBJ databases">
        <title>A long-awaited taxogenomic arrangement of the family Halomonadaceae.</title>
        <authorList>
            <person name="De La Haba R."/>
            <person name="Chuvochina M."/>
            <person name="Wittouck S."/>
            <person name="Arahal D.R."/>
            <person name="Sanchez-Porro C."/>
            <person name="Hugenholtz P."/>
            <person name="Ventosa A."/>
        </authorList>
    </citation>
    <scope>NUCLEOTIDE SEQUENCE [LARGE SCALE GENOMIC DNA]</scope>
    <source>
        <strain evidence="10 11">DSM 22428</strain>
    </source>
</reference>
<keyword evidence="6 8" id="KW-0472">Membrane</keyword>
<proteinExistence type="predicted"/>
<evidence type="ECO:0000256" key="5">
    <source>
        <dbReference type="ARBA" id="ARBA00022989"/>
    </source>
</evidence>
<comment type="caution">
    <text evidence="10">The sequence shown here is derived from an EMBL/GenBank/DDBJ whole genome shotgun (WGS) entry which is preliminary data.</text>
</comment>
<dbReference type="CDD" id="cd06259">
    <property type="entry name" value="YdcF-like"/>
    <property type="match status" value="1"/>
</dbReference>
<keyword evidence="3" id="KW-0997">Cell inner membrane</keyword>
<dbReference type="EMBL" id="JARWAO010000007">
    <property type="protein sequence ID" value="MDR5896942.1"/>
    <property type="molecule type" value="Genomic_DNA"/>
</dbReference>
<comment type="function">
    <text evidence="7">Participates in the barrier function of the cell envelope.</text>
</comment>
<dbReference type="InterPro" id="IPR003848">
    <property type="entry name" value="DUF218"/>
</dbReference>
<evidence type="ECO:0000313" key="11">
    <source>
        <dbReference type="Proteomes" id="UP001269375"/>
    </source>
</evidence>
<keyword evidence="11" id="KW-1185">Reference proteome</keyword>
<name>A0ABU1GZL1_9GAMM</name>
<feature type="domain" description="DUF218" evidence="9">
    <location>
        <begin position="52"/>
        <end position="189"/>
    </location>
</feature>
<organism evidence="10 11">
    <name type="scientific">Larsenimonas suaedae</name>
    <dbReference type="NCBI Taxonomy" id="1851019"/>
    <lineage>
        <taxon>Bacteria</taxon>
        <taxon>Pseudomonadati</taxon>
        <taxon>Pseudomonadota</taxon>
        <taxon>Gammaproteobacteria</taxon>
        <taxon>Oceanospirillales</taxon>
        <taxon>Halomonadaceae</taxon>
        <taxon>Larsenimonas</taxon>
    </lineage>
</organism>
<evidence type="ECO:0000256" key="4">
    <source>
        <dbReference type="ARBA" id="ARBA00022692"/>
    </source>
</evidence>
<evidence type="ECO:0000256" key="2">
    <source>
        <dbReference type="ARBA" id="ARBA00022475"/>
    </source>
</evidence>
<dbReference type="RefSeq" id="WP_251593757.1">
    <property type="nucleotide sequence ID" value="NZ_JAMLJI010000003.1"/>
</dbReference>